<feature type="domain" description="Amidase" evidence="2">
    <location>
        <begin position="26"/>
        <end position="440"/>
    </location>
</feature>
<evidence type="ECO:0000313" key="4">
    <source>
        <dbReference type="Proteomes" id="UP000235616"/>
    </source>
</evidence>
<organism evidence="3 4">
    <name type="scientific">Trinickia dabaoshanensis</name>
    <dbReference type="NCBI Taxonomy" id="564714"/>
    <lineage>
        <taxon>Bacteria</taxon>
        <taxon>Pseudomonadati</taxon>
        <taxon>Pseudomonadota</taxon>
        <taxon>Betaproteobacteria</taxon>
        <taxon>Burkholderiales</taxon>
        <taxon>Burkholderiaceae</taxon>
        <taxon>Trinickia</taxon>
    </lineage>
</organism>
<dbReference type="SUPFAM" id="SSF75304">
    <property type="entry name" value="Amidase signature (AS) enzymes"/>
    <property type="match status" value="1"/>
</dbReference>
<dbReference type="InterPro" id="IPR000120">
    <property type="entry name" value="Amidase"/>
</dbReference>
<keyword evidence="4" id="KW-1185">Reference proteome</keyword>
<accession>A0A2N7VI20</accession>
<dbReference type="InterPro" id="IPR020556">
    <property type="entry name" value="Amidase_CS"/>
</dbReference>
<proteinExistence type="inferred from homology"/>
<reference evidence="3 4" key="1">
    <citation type="submission" date="2018-01" db="EMBL/GenBank/DDBJ databases">
        <title>Whole genome analyses suggest that Burkholderia sensu lato contains two further novel genera in the rhizoxinica-symbiotica group Mycetohabitans gen. nov., and Trinickia gen. nov.: implications for the evolution of diazotrophy and nodulation in the Burkholderiaceae.</title>
        <authorList>
            <person name="Estrada-de los Santos P."/>
            <person name="Palmer M."/>
            <person name="Chavez-Ramirez B."/>
            <person name="Beukes C."/>
            <person name="Steenkamp E.T."/>
            <person name="Hirsch A.M."/>
            <person name="Manyaka P."/>
            <person name="Maluk M."/>
            <person name="Lafos M."/>
            <person name="Crook M."/>
            <person name="Gross E."/>
            <person name="Simon M.F."/>
            <person name="Bueno dos Reis Junior F."/>
            <person name="Poole P.S."/>
            <person name="Venter S.N."/>
            <person name="James E.K."/>
        </authorList>
    </citation>
    <scope>NUCLEOTIDE SEQUENCE [LARGE SCALE GENOMIC DNA]</scope>
    <source>
        <strain evidence="3 4">GIMN1.004</strain>
    </source>
</reference>
<gene>
    <name evidence="3" type="ORF">C0Z18_21900</name>
</gene>
<dbReference type="GO" id="GO:0003824">
    <property type="term" value="F:catalytic activity"/>
    <property type="evidence" value="ECO:0007669"/>
    <property type="project" value="InterPro"/>
</dbReference>
<dbReference type="Pfam" id="PF01425">
    <property type="entry name" value="Amidase"/>
    <property type="match status" value="1"/>
</dbReference>
<dbReference type="Gene3D" id="3.90.1300.10">
    <property type="entry name" value="Amidase signature (AS) domain"/>
    <property type="match status" value="1"/>
</dbReference>
<dbReference type="PANTHER" id="PTHR11895">
    <property type="entry name" value="TRANSAMIDASE"/>
    <property type="match status" value="1"/>
</dbReference>
<comment type="similarity">
    <text evidence="1">Belongs to the amidase family.</text>
</comment>
<dbReference type="InterPro" id="IPR036928">
    <property type="entry name" value="AS_sf"/>
</dbReference>
<name>A0A2N7VI20_9BURK</name>
<evidence type="ECO:0000256" key="1">
    <source>
        <dbReference type="ARBA" id="ARBA00009199"/>
    </source>
</evidence>
<dbReference type="Proteomes" id="UP000235616">
    <property type="component" value="Unassembled WGS sequence"/>
</dbReference>
<dbReference type="InterPro" id="IPR023631">
    <property type="entry name" value="Amidase_dom"/>
</dbReference>
<dbReference type="OrthoDB" id="8576090at2"/>
<dbReference type="AlphaFoldDB" id="A0A2N7VI20"/>
<evidence type="ECO:0000313" key="3">
    <source>
        <dbReference type="EMBL" id="PMS16805.1"/>
    </source>
</evidence>
<comment type="caution">
    <text evidence="3">The sequence shown here is derived from an EMBL/GenBank/DDBJ whole genome shotgun (WGS) entry which is preliminary data.</text>
</comment>
<dbReference type="PANTHER" id="PTHR11895:SF7">
    <property type="entry name" value="GLUTAMYL-TRNA(GLN) AMIDOTRANSFERASE SUBUNIT A, MITOCHONDRIAL"/>
    <property type="match status" value="1"/>
</dbReference>
<protein>
    <submittedName>
        <fullName evidence="3">Amidase</fullName>
    </submittedName>
</protein>
<dbReference type="RefSeq" id="WP_102647546.1">
    <property type="nucleotide sequence ID" value="NZ_PNYA01000022.1"/>
</dbReference>
<dbReference type="EMBL" id="PNYA01000022">
    <property type="protein sequence ID" value="PMS16805.1"/>
    <property type="molecule type" value="Genomic_DNA"/>
</dbReference>
<sequence length="471" mass="49198">MNDVLGMQVHQLMDCYRRRKLSPVEVMCAVLDQVARFNPLVNGVCGLDEDGALAAARESERRWMRGDPCGLLDGVPISVKDLVAVRGLPTRHGSLTSLAAAEREDAPAVARLRRSGALLFGKTTTSEFGNKIVTDSPLTGITRNPWDRRLSPGGSSGGSAVAVALGMGPLSLATDGGGSIRVPSCWSGVVGMKPSFARVPVGAAGNWTALSTLGPMARTVSDAALMLTVLARKQDGAQSAIELPSDFRAGPDDGVAGLRVAYCPAPAGVRVDPVIADSVRQAVGLIEALGAQVEETELKPLEGYLGSGMHAIQWSVFFAQHARQVHRSARTQLDPDVRSLAEAGARIDVATFTDALKARHALTVAMTAFFDDYDLLVTPTFHCGPPRVPGLPEDLRTAPPLTSWCNQTGLPAASVPCGLPGGLPTGLQFIGPSGADALILRAARAYESARGAFPAAGQLGQDSITDAGART</sequence>
<evidence type="ECO:0000259" key="2">
    <source>
        <dbReference type="Pfam" id="PF01425"/>
    </source>
</evidence>
<dbReference type="PROSITE" id="PS00571">
    <property type="entry name" value="AMIDASES"/>
    <property type="match status" value="1"/>
</dbReference>